<evidence type="ECO:0000313" key="2">
    <source>
        <dbReference type="Proteomes" id="UP000829196"/>
    </source>
</evidence>
<gene>
    <name evidence="1" type="ORF">KFK09_014635</name>
</gene>
<evidence type="ECO:0000313" key="1">
    <source>
        <dbReference type="EMBL" id="KAI0503697.1"/>
    </source>
</evidence>
<name>A0A8T3B2D2_DENNO</name>
<accession>A0A8T3B2D2</accession>
<reference evidence="1" key="1">
    <citation type="journal article" date="2022" name="Front. Genet.">
        <title>Chromosome-Scale Assembly of the Dendrobium nobile Genome Provides Insights Into the Molecular Mechanism of the Biosynthesis of the Medicinal Active Ingredient of Dendrobium.</title>
        <authorList>
            <person name="Xu Q."/>
            <person name="Niu S.-C."/>
            <person name="Li K.-L."/>
            <person name="Zheng P.-J."/>
            <person name="Zhang X.-J."/>
            <person name="Jia Y."/>
            <person name="Liu Y."/>
            <person name="Niu Y.-X."/>
            <person name="Yu L.-H."/>
            <person name="Chen D.-F."/>
            <person name="Zhang G.-Q."/>
        </authorList>
    </citation>
    <scope>NUCLEOTIDE SEQUENCE</scope>
    <source>
        <tissue evidence="1">Leaf</tissue>
    </source>
</reference>
<sequence length="108" mass="12799">MVLSTFVAYYDPSDLHQQTTVFLTQVSCRLQSFRPPSPTMILPTSINRQRYSFMDRYLKRKERVEVDIENLPIDPGLQTHYFSIDFTSCYRYSKKSIFYNEDCKTSTT</sequence>
<comment type="caution">
    <text evidence="1">The sequence shown here is derived from an EMBL/GenBank/DDBJ whole genome shotgun (WGS) entry which is preliminary data.</text>
</comment>
<dbReference type="Proteomes" id="UP000829196">
    <property type="component" value="Unassembled WGS sequence"/>
</dbReference>
<dbReference type="EMBL" id="JAGYWB010000011">
    <property type="protein sequence ID" value="KAI0503697.1"/>
    <property type="molecule type" value="Genomic_DNA"/>
</dbReference>
<dbReference type="AlphaFoldDB" id="A0A8T3B2D2"/>
<proteinExistence type="predicted"/>
<keyword evidence="2" id="KW-1185">Reference proteome</keyword>
<protein>
    <submittedName>
        <fullName evidence="1">Uncharacterized protein</fullName>
    </submittedName>
</protein>
<organism evidence="1 2">
    <name type="scientific">Dendrobium nobile</name>
    <name type="common">Orchid</name>
    <dbReference type="NCBI Taxonomy" id="94219"/>
    <lineage>
        <taxon>Eukaryota</taxon>
        <taxon>Viridiplantae</taxon>
        <taxon>Streptophyta</taxon>
        <taxon>Embryophyta</taxon>
        <taxon>Tracheophyta</taxon>
        <taxon>Spermatophyta</taxon>
        <taxon>Magnoliopsida</taxon>
        <taxon>Liliopsida</taxon>
        <taxon>Asparagales</taxon>
        <taxon>Orchidaceae</taxon>
        <taxon>Epidendroideae</taxon>
        <taxon>Malaxideae</taxon>
        <taxon>Dendrobiinae</taxon>
        <taxon>Dendrobium</taxon>
    </lineage>
</organism>